<protein>
    <recommendedName>
        <fullName evidence="2">ABC1 atypical kinase-like domain-containing protein</fullName>
    </recommendedName>
</protein>
<dbReference type="PANTHER" id="PTHR10566">
    <property type="entry name" value="CHAPERONE-ACTIVITY OF BC1 COMPLEX CABC1 -RELATED"/>
    <property type="match status" value="1"/>
</dbReference>
<dbReference type="InterPro" id="IPR011009">
    <property type="entry name" value="Kinase-like_dom_sf"/>
</dbReference>
<dbReference type="EMBL" id="BRYA01000185">
    <property type="protein sequence ID" value="GMI42931.1"/>
    <property type="molecule type" value="Genomic_DNA"/>
</dbReference>
<dbReference type="OrthoDB" id="427480at2759"/>
<gene>
    <name evidence="3" type="ORF">TrCOL_g3245</name>
</gene>
<dbReference type="CDD" id="cd05121">
    <property type="entry name" value="ABC1_ADCK3-like"/>
    <property type="match status" value="1"/>
</dbReference>
<comment type="caution">
    <text evidence="3">The sequence shown here is derived from an EMBL/GenBank/DDBJ whole genome shotgun (WGS) entry which is preliminary data.</text>
</comment>
<dbReference type="Proteomes" id="UP001165065">
    <property type="component" value="Unassembled WGS sequence"/>
</dbReference>
<dbReference type="SUPFAM" id="SSF56112">
    <property type="entry name" value="Protein kinase-like (PK-like)"/>
    <property type="match status" value="1"/>
</dbReference>
<dbReference type="Pfam" id="PF03109">
    <property type="entry name" value="ABC1"/>
    <property type="match status" value="1"/>
</dbReference>
<name>A0A9W7LB14_9STRA</name>
<feature type="domain" description="ABC1 atypical kinase-like" evidence="2">
    <location>
        <begin position="111"/>
        <end position="358"/>
    </location>
</feature>
<sequence length="469" mass="51734">MAHRKVIGMAIGLPTTLGAYEFLHSTISPSPPLPLEYSPTMLSIHYANKPFTLLTRVLTVASKIPPLLINNSPEKLTSTLISLGPAWIKFGQQLSIRPDIIPPHYLTGLSRLHDNCPSFPDEEAFAIMESELSSPPSEIFHPGSLTRVAAASLGQVYRGRLLSTGESVAVKVQRPGISSAVSLDLYIARLICQAADVLVPMVSEQKSMYVQLCDCFAGGSWGELDYIREGKNQELFRHELGKRGVKVKIPRVHSELHPSSSKILITSWVDGVKLSSCPPSVINRLIPVGVELFLTQLLDIGKFHSDPHPGNLLVVTGEDGEPSLSLIDFGLCADVDDRERRAMTGAIVNLLRGDYELLIRRDAKELGFLDMAYDTREIEPLLTKVLRDGLLEGGSNLRKRKDKLKAISGELNEIFFKYEFSVPPFFALVTRGLGLLEGIALKGDEEFDIFKAAMPYAKRRAKIIFGYQG</sequence>
<evidence type="ECO:0000313" key="4">
    <source>
        <dbReference type="Proteomes" id="UP001165065"/>
    </source>
</evidence>
<comment type="similarity">
    <text evidence="1">Belongs to the protein kinase superfamily. ADCK protein kinase family.</text>
</comment>
<organism evidence="3 4">
    <name type="scientific">Triparma columacea</name>
    <dbReference type="NCBI Taxonomy" id="722753"/>
    <lineage>
        <taxon>Eukaryota</taxon>
        <taxon>Sar</taxon>
        <taxon>Stramenopiles</taxon>
        <taxon>Ochrophyta</taxon>
        <taxon>Bolidophyceae</taxon>
        <taxon>Parmales</taxon>
        <taxon>Triparmaceae</taxon>
        <taxon>Triparma</taxon>
    </lineage>
</organism>
<dbReference type="AlphaFoldDB" id="A0A9W7LB14"/>
<accession>A0A9W7LB14</accession>
<keyword evidence="4" id="KW-1185">Reference proteome</keyword>
<dbReference type="PANTHER" id="PTHR10566:SF117">
    <property type="entry name" value="UNUSUAL PROTEIN KINASE-RELATED"/>
    <property type="match status" value="1"/>
</dbReference>
<dbReference type="InterPro" id="IPR050154">
    <property type="entry name" value="UbiB_kinase"/>
</dbReference>
<reference evidence="4" key="1">
    <citation type="journal article" date="2023" name="Commun. Biol.">
        <title>Genome analysis of Parmales, the sister group of diatoms, reveals the evolutionary specialization of diatoms from phago-mixotrophs to photoautotrophs.</title>
        <authorList>
            <person name="Ban H."/>
            <person name="Sato S."/>
            <person name="Yoshikawa S."/>
            <person name="Yamada K."/>
            <person name="Nakamura Y."/>
            <person name="Ichinomiya M."/>
            <person name="Sato N."/>
            <person name="Blanc-Mathieu R."/>
            <person name="Endo H."/>
            <person name="Kuwata A."/>
            <person name="Ogata H."/>
        </authorList>
    </citation>
    <scope>NUCLEOTIDE SEQUENCE [LARGE SCALE GENOMIC DNA]</scope>
</reference>
<evidence type="ECO:0000259" key="2">
    <source>
        <dbReference type="Pfam" id="PF03109"/>
    </source>
</evidence>
<evidence type="ECO:0000256" key="1">
    <source>
        <dbReference type="ARBA" id="ARBA00009670"/>
    </source>
</evidence>
<proteinExistence type="inferred from homology"/>
<dbReference type="InterPro" id="IPR004147">
    <property type="entry name" value="ABC1_dom"/>
</dbReference>
<evidence type="ECO:0000313" key="3">
    <source>
        <dbReference type="EMBL" id="GMI42931.1"/>
    </source>
</evidence>